<evidence type="ECO:0000313" key="3">
    <source>
        <dbReference type="EMBL" id="CAE6775272.1"/>
    </source>
</evidence>
<evidence type="ECO:0000256" key="2">
    <source>
        <dbReference type="SAM" id="Phobius"/>
    </source>
</evidence>
<gene>
    <name evidence="3" type="ORF">NSPZN2_40487</name>
</gene>
<feature type="coiled-coil region" evidence="1">
    <location>
        <begin position="188"/>
        <end position="258"/>
    </location>
</feature>
<keyword evidence="2" id="KW-0472">Membrane</keyword>
<dbReference type="PANTHER" id="PTHR32309:SF13">
    <property type="entry name" value="FERRIC ENTEROBACTIN TRANSPORT PROTEIN FEPE"/>
    <property type="match status" value="1"/>
</dbReference>
<dbReference type="EMBL" id="CAJNBJ010000017">
    <property type="protein sequence ID" value="CAE6775272.1"/>
    <property type="molecule type" value="Genomic_DNA"/>
</dbReference>
<keyword evidence="1" id="KW-0175">Coiled coil</keyword>
<name>A0ABM8RW47_9BACT</name>
<keyword evidence="2" id="KW-1133">Transmembrane helix</keyword>
<feature type="transmembrane region" description="Helical" evidence="2">
    <location>
        <begin position="29"/>
        <end position="48"/>
    </location>
</feature>
<dbReference type="Proteomes" id="UP000675880">
    <property type="component" value="Unassembled WGS sequence"/>
</dbReference>
<dbReference type="PANTHER" id="PTHR32309">
    <property type="entry name" value="TYROSINE-PROTEIN KINASE"/>
    <property type="match status" value="1"/>
</dbReference>
<dbReference type="InterPro" id="IPR050445">
    <property type="entry name" value="Bact_polysacc_biosynth/exp"/>
</dbReference>
<keyword evidence="2" id="KW-0812">Transmembrane</keyword>
<keyword evidence="4" id="KW-1185">Reference proteome</keyword>
<feature type="transmembrane region" description="Helical" evidence="2">
    <location>
        <begin position="489"/>
        <end position="509"/>
    </location>
</feature>
<proteinExistence type="predicted"/>
<dbReference type="RefSeq" id="WP_213043292.1">
    <property type="nucleotide sequence ID" value="NZ_CAJNBJ010000017.1"/>
</dbReference>
<protein>
    <submittedName>
        <fullName evidence="3">Lipopolysaccharide biosynthesis protein</fullName>
    </submittedName>
</protein>
<sequence>MSIPQETSALNTTPNLHEFLNIFHRRRTLILLVMMCFVGLSTTAAIVWSPTFKSTATILIEEQEVPAELVHSTITSYADQRIEMIKQQVMSRPSLWKVVEQYDLYPEMRKESPTEGIIKRFIKDIEVEVINADVIDKRTQHATKATIAFTVSYNSRTAETAQRVANELTSLFLGENLKSRERQAQETTTFLKQEAESLAAHIEEVEAKLATFKQRAAGALPELMPLNLQMMNQSDRELMDLDQQIRSLEERKSYLDGELATIKPNTPILSVTGERILDSVERLRGLRAEYPGVAANLSSDHPDVIKMKQEISALERETGANPETEEVAKQLIDARARQATLADRLGENHPDVLQTQRTIVALERELRRIGTGAGNKPMQRPENPAYINIQAQLNSVNSSLQALKTSRTTVKQRLQDYAKRIERTPVLEPDYLTLARDRDTSSQKYQDIRSRLLEAKVSEGLEVQRKGERFSLIDPPGLPESPEKPNRKAIVLLGVILAMAGGAGAAALAEHLDHSIRTPEQLVRVTQAFPLAVIPYMPNKADVGRALRRRGRIRMAGLGAVAVLLLLCHLFWTPLDVIWFATLRKFGVE</sequence>
<evidence type="ECO:0000256" key="1">
    <source>
        <dbReference type="SAM" id="Coils"/>
    </source>
</evidence>
<feature type="transmembrane region" description="Helical" evidence="2">
    <location>
        <begin position="555"/>
        <end position="572"/>
    </location>
</feature>
<organism evidence="3 4">
    <name type="scientific">Nitrospira defluvii</name>
    <dbReference type="NCBI Taxonomy" id="330214"/>
    <lineage>
        <taxon>Bacteria</taxon>
        <taxon>Pseudomonadati</taxon>
        <taxon>Nitrospirota</taxon>
        <taxon>Nitrospiria</taxon>
        <taxon>Nitrospirales</taxon>
        <taxon>Nitrospiraceae</taxon>
        <taxon>Nitrospira</taxon>
    </lineage>
</organism>
<accession>A0ABM8RW47</accession>
<comment type="caution">
    <text evidence="3">The sequence shown here is derived from an EMBL/GenBank/DDBJ whole genome shotgun (WGS) entry which is preliminary data.</text>
</comment>
<reference evidence="3 4" key="1">
    <citation type="submission" date="2021-02" db="EMBL/GenBank/DDBJ databases">
        <authorList>
            <person name="Han P."/>
        </authorList>
    </citation>
    <scope>NUCLEOTIDE SEQUENCE [LARGE SCALE GENOMIC DNA]</scope>
    <source>
        <strain evidence="3">Candidatus Nitrospira sp. ZN2</strain>
    </source>
</reference>
<evidence type="ECO:0000313" key="4">
    <source>
        <dbReference type="Proteomes" id="UP000675880"/>
    </source>
</evidence>